<keyword evidence="2" id="KW-0813">Transport</keyword>
<comment type="similarity">
    <text evidence="1">Belongs to the ABC transporter superfamily.</text>
</comment>
<gene>
    <name evidence="6" type="ORF">SAMN05216499_1354</name>
</gene>
<organism evidence="6 7">
    <name type="scientific">Actinacidiphila paucisporea</name>
    <dbReference type="NCBI Taxonomy" id="310782"/>
    <lineage>
        <taxon>Bacteria</taxon>
        <taxon>Bacillati</taxon>
        <taxon>Actinomycetota</taxon>
        <taxon>Actinomycetes</taxon>
        <taxon>Kitasatosporales</taxon>
        <taxon>Streptomycetaceae</taxon>
        <taxon>Actinacidiphila</taxon>
    </lineage>
</organism>
<reference evidence="6 7" key="1">
    <citation type="submission" date="2016-11" db="EMBL/GenBank/DDBJ databases">
        <authorList>
            <person name="Jaros S."/>
            <person name="Januszkiewicz K."/>
            <person name="Wedrychowicz H."/>
        </authorList>
    </citation>
    <scope>NUCLEOTIDE SEQUENCE [LARGE SCALE GENOMIC DNA]</scope>
    <source>
        <strain evidence="6 7">CGMCC 4.2025</strain>
    </source>
</reference>
<name>A0A1M7QH89_9ACTN</name>
<evidence type="ECO:0000259" key="5">
    <source>
        <dbReference type="PROSITE" id="PS50893"/>
    </source>
</evidence>
<dbReference type="InterPro" id="IPR003593">
    <property type="entry name" value="AAA+_ATPase"/>
</dbReference>
<dbReference type="OrthoDB" id="9804819at2"/>
<accession>A0A1M7QH89</accession>
<keyword evidence="3" id="KW-0547">Nucleotide-binding</keyword>
<dbReference type="PROSITE" id="PS00211">
    <property type="entry name" value="ABC_TRANSPORTER_1"/>
    <property type="match status" value="1"/>
</dbReference>
<dbReference type="SMART" id="SM00382">
    <property type="entry name" value="AAA"/>
    <property type="match status" value="1"/>
</dbReference>
<evidence type="ECO:0000313" key="6">
    <source>
        <dbReference type="EMBL" id="SHN30512.1"/>
    </source>
</evidence>
<dbReference type="GO" id="GO:0005524">
    <property type="term" value="F:ATP binding"/>
    <property type="evidence" value="ECO:0007669"/>
    <property type="project" value="UniProtKB-KW"/>
</dbReference>
<dbReference type="SUPFAM" id="SSF52540">
    <property type="entry name" value="P-loop containing nucleoside triphosphate hydrolases"/>
    <property type="match status" value="1"/>
</dbReference>
<dbReference type="InterPro" id="IPR003439">
    <property type="entry name" value="ABC_transporter-like_ATP-bd"/>
</dbReference>
<evidence type="ECO:0000256" key="2">
    <source>
        <dbReference type="ARBA" id="ARBA00022448"/>
    </source>
</evidence>
<evidence type="ECO:0000313" key="7">
    <source>
        <dbReference type="Proteomes" id="UP000184111"/>
    </source>
</evidence>
<dbReference type="Gene3D" id="3.40.50.300">
    <property type="entry name" value="P-loop containing nucleotide triphosphate hydrolases"/>
    <property type="match status" value="1"/>
</dbReference>
<evidence type="ECO:0000256" key="3">
    <source>
        <dbReference type="ARBA" id="ARBA00022741"/>
    </source>
</evidence>
<dbReference type="Pfam" id="PF00005">
    <property type="entry name" value="ABC_tran"/>
    <property type="match status" value="1"/>
</dbReference>
<evidence type="ECO:0000256" key="1">
    <source>
        <dbReference type="ARBA" id="ARBA00005417"/>
    </source>
</evidence>
<dbReference type="GO" id="GO:0016887">
    <property type="term" value="F:ATP hydrolysis activity"/>
    <property type="evidence" value="ECO:0007669"/>
    <property type="project" value="InterPro"/>
</dbReference>
<dbReference type="PANTHER" id="PTHR43335">
    <property type="entry name" value="ABC TRANSPORTER, ATP-BINDING PROTEIN"/>
    <property type="match status" value="1"/>
</dbReference>
<dbReference type="AlphaFoldDB" id="A0A1M7QH89"/>
<dbReference type="EMBL" id="FRBI01000035">
    <property type="protein sequence ID" value="SHN30512.1"/>
    <property type="molecule type" value="Genomic_DNA"/>
</dbReference>
<dbReference type="InterPro" id="IPR017871">
    <property type="entry name" value="ABC_transporter-like_CS"/>
</dbReference>
<dbReference type="InterPro" id="IPR027417">
    <property type="entry name" value="P-loop_NTPase"/>
</dbReference>
<protein>
    <submittedName>
        <fullName evidence="6">ABC-2 type transport system ATP-binding protein</fullName>
    </submittedName>
</protein>
<dbReference type="RefSeq" id="WP_073502531.1">
    <property type="nucleotide sequence ID" value="NZ_FRBI01000035.1"/>
</dbReference>
<proteinExistence type="inferred from homology"/>
<dbReference type="PANTHER" id="PTHR43335:SF4">
    <property type="entry name" value="ABC TRANSPORTER, ATP-BINDING PROTEIN"/>
    <property type="match status" value="1"/>
</dbReference>
<keyword evidence="7" id="KW-1185">Reference proteome</keyword>
<dbReference type="PROSITE" id="PS50893">
    <property type="entry name" value="ABC_TRANSPORTER_2"/>
    <property type="match status" value="1"/>
</dbReference>
<evidence type="ECO:0000256" key="4">
    <source>
        <dbReference type="ARBA" id="ARBA00022840"/>
    </source>
</evidence>
<feature type="domain" description="ABC transporter" evidence="5">
    <location>
        <begin position="7"/>
        <end position="234"/>
    </location>
</feature>
<dbReference type="Proteomes" id="UP000184111">
    <property type="component" value="Unassembled WGS sequence"/>
</dbReference>
<sequence>MSEVLAVDAADLTKIYGNVTALGGISVQVAEGEVYGILGPNGAGKTTFLRMLFGLIRPDSGTLQVFGRSWESHGIGVLEGVAGFIESPKFYPGLTGRKNLELLAGLDGGTTPTRIDEVLDTVDLTERQRRKVGGYSFGMRQRLGVAASLLRDPRLLVLDEPANGLDPAGIRDMRALVKRLAASGLTVLLSSHDMGEVEHICDDVTIMRTGSVVYHGSIAALREQAPAQAHRIATTDDDAAEKLARARDLDVTRTEEGLAVRGTQDRIDSLVADIVGAGIAMRGLSLDETPLEALFFMLTEPATHTAALDGATPATSGAHQ</sequence>
<dbReference type="STRING" id="310782.SAMN05216499_1354"/>
<keyword evidence="4 6" id="KW-0067">ATP-binding</keyword>